<dbReference type="PANTHER" id="PTHR42946">
    <property type="entry name" value="PHOSPHOHEXOSE MUTASE"/>
    <property type="match status" value="1"/>
</dbReference>
<dbReference type="InterPro" id="IPR050060">
    <property type="entry name" value="Phosphoglucosamine_mutase"/>
</dbReference>
<evidence type="ECO:0000259" key="12">
    <source>
        <dbReference type="Pfam" id="PF02879"/>
    </source>
</evidence>
<evidence type="ECO:0000313" key="14">
    <source>
        <dbReference type="EMBL" id="EFJ45409.1"/>
    </source>
</evidence>
<dbReference type="GO" id="GO:0004615">
    <property type="term" value="F:phosphomannomutase activity"/>
    <property type="evidence" value="ECO:0007669"/>
    <property type="project" value="TreeGrafter"/>
</dbReference>
<dbReference type="KEGG" id="vcn:VOLCADRAFT_105962"/>
<feature type="domain" description="Alpha-D-phosphohexomutase alpha/beta/alpha" evidence="13">
    <location>
        <begin position="433"/>
        <end position="535"/>
    </location>
</feature>
<gene>
    <name evidence="14" type="ORF">VOLCADRAFT_105962</name>
</gene>
<dbReference type="GO" id="GO:0004614">
    <property type="term" value="F:phosphoglucomutase activity"/>
    <property type="evidence" value="ECO:0007669"/>
    <property type="project" value="UniProtKB-EC"/>
</dbReference>
<dbReference type="InterPro" id="IPR016055">
    <property type="entry name" value="A-D-PHexomutase_a/b/a-I/II/III"/>
</dbReference>
<comment type="cofactor">
    <cofactor evidence="2">
        <name>Mg(2+)</name>
        <dbReference type="ChEBI" id="CHEBI:18420"/>
    </cofactor>
</comment>
<dbReference type="InterPro" id="IPR005841">
    <property type="entry name" value="Alpha-D-phosphohexomutase_SF"/>
</dbReference>
<dbReference type="RefSeq" id="XP_002953436.1">
    <property type="nucleotide sequence ID" value="XM_002953390.1"/>
</dbReference>
<feature type="domain" description="Alpha-D-phosphohexomutase alpha/beta/alpha" evidence="11">
    <location>
        <begin position="125"/>
        <end position="274"/>
    </location>
</feature>
<comment type="catalytic activity">
    <reaction evidence="7">
        <text>alpha-D-glucose 1,6-bisphosphate + L-seryl-[protein] = O-phospho-L-seryl-[protein] + alpha-D-glucose 6-phosphate</text>
        <dbReference type="Rhea" id="RHEA:68752"/>
        <dbReference type="Rhea" id="RHEA-COMP:9863"/>
        <dbReference type="Rhea" id="RHEA-COMP:11604"/>
        <dbReference type="ChEBI" id="CHEBI:29999"/>
        <dbReference type="ChEBI" id="CHEBI:58225"/>
        <dbReference type="ChEBI" id="CHEBI:58392"/>
        <dbReference type="ChEBI" id="CHEBI:83421"/>
    </reaction>
</comment>
<evidence type="ECO:0000256" key="6">
    <source>
        <dbReference type="ARBA" id="ARBA00022553"/>
    </source>
</evidence>
<keyword evidence="5" id="KW-0313">Glucose metabolism</keyword>
<evidence type="ECO:0000256" key="2">
    <source>
        <dbReference type="ARBA" id="ARBA00001946"/>
    </source>
</evidence>
<dbReference type="Pfam" id="PF02878">
    <property type="entry name" value="PGM_PMM_I"/>
    <property type="match status" value="1"/>
</dbReference>
<dbReference type="OrthoDB" id="1743979at2759"/>
<keyword evidence="10" id="KW-0812">Transmembrane</keyword>
<dbReference type="InterPro" id="IPR005846">
    <property type="entry name" value="A-D-PHexomutase_a/b/a-III"/>
</dbReference>
<keyword evidence="15" id="KW-1185">Reference proteome</keyword>
<protein>
    <recommendedName>
        <fullName evidence="4">phosphoglucomutase (alpha-D-glucose-1,6-bisphosphate-dependent)</fullName>
        <ecNumber evidence="4">5.4.2.2</ecNumber>
    </recommendedName>
</protein>
<name>D8U4I5_VOLCA</name>
<evidence type="ECO:0000256" key="7">
    <source>
        <dbReference type="ARBA" id="ARBA00049318"/>
    </source>
</evidence>
<dbReference type="Pfam" id="PF02879">
    <property type="entry name" value="PGM_PMM_II"/>
    <property type="match status" value="1"/>
</dbReference>
<dbReference type="Gene3D" id="3.40.120.10">
    <property type="entry name" value="Alpha-D-Glucose-1,6-Bisphosphate, subunit A, domain 3"/>
    <property type="match status" value="3"/>
</dbReference>
<comment type="catalytic activity">
    <reaction evidence="1">
        <text>alpha-D-glucose 1-phosphate = alpha-D-glucose 6-phosphate</text>
        <dbReference type="Rhea" id="RHEA:23536"/>
        <dbReference type="ChEBI" id="CHEBI:58225"/>
        <dbReference type="ChEBI" id="CHEBI:58601"/>
        <dbReference type="EC" id="5.4.2.2"/>
    </reaction>
</comment>
<evidence type="ECO:0000256" key="4">
    <source>
        <dbReference type="ARBA" id="ARBA00012728"/>
    </source>
</evidence>
<evidence type="ECO:0000256" key="1">
    <source>
        <dbReference type="ARBA" id="ARBA00000443"/>
    </source>
</evidence>
<keyword evidence="6" id="KW-0597">Phosphoprotein</keyword>
<evidence type="ECO:0000259" key="13">
    <source>
        <dbReference type="Pfam" id="PF02880"/>
    </source>
</evidence>
<evidence type="ECO:0000256" key="10">
    <source>
        <dbReference type="SAM" id="Phobius"/>
    </source>
</evidence>
<dbReference type="Proteomes" id="UP000001058">
    <property type="component" value="Unassembled WGS sequence"/>
</dbReference>
<dbReference type="FunCoup" id="D8U4I5">
    <property type="interactions" value="284"/>
</dbReference>
<dbReference type="GeneID" id="9625854"/>
<dbReference type="EC" id="5.4.2.2" evidence="4"/>
<dbReference type="InterPro" id="IPR005845">
    <property type="entry name" value="A-D-PHexomutase_a/b/a-II"/>
</dbReference>
<keyword evidence="10" id="KW-1133">Transmembrane helix</keyword>
<organism evidence="15">
    <name type="scientific">Volvox carteri f. nagariensis</name>
    <dbReference type="NCBI Taxonomy" id="3068"/>
    <lineage>
        <taxon>Eukaryota</taxon>
        <taxon>Viridiplantae</taxon>
        <taxon>Chlorophyta</taxon>
        <taxon>core chlorophytes</taxon>
        <taxon>Chlorophyceae</taxon>
        <taxon>CS clade</taxon>
        <taxon>Chlamydomonadales</taxon>
        <taxon>Volvocaceae</taxon>
        <taxon>Volvox</taxon>
    </lineage>
</organism>
<accession>D8U4I5</accession>
<evidence type="ECO:0000256" key="9">
    <source>
        <dbReference type="SAM" id="MobiDB-lite"/>
    </source>
</evidence>
<sequence length="699" mass="73695">MVATVAHRLPLKVNIPAGSPLHAAALPHPKSHRRPHTHTPSPLTPFRPRGSGGPSDPIPKKPRPHTFVAAAAAPSSPGPAPGSSPGPGSNAGHAGSTTAGGSRRAGAGPILGPALSDLVARFRRLQNGSDIRGIALEGVPNEPVTLSPGAVFFIGVAFARWLRSKGQGAPKVSVGRDPRLSGPILESVFAAGLLQGGAAVVHLFGLATTPAMFYSIVLSGCLWGSYYVLTYVFMYVYIYVYTYVMITASHLPYNANGLKFFTAAGGLDKPDITELLQLAAVAAAQAGVMLGDPLSEHSHLLSAALATDPSRLARLPFLPAYSAALRDLIKRGVNSPTNYHFPLLGCKLVVNAGNGAGGFFGEQVLAPLGADVSGSVFLDPDGTFPNHPPNPEHPAAMAAGAEAVRAAEAELGIVFDTDVDRSAIVDGAGREINSNRFIALMAAVVLRQHPGTTIVTDSVTSNGLTKFIEQLGGKHMRFKRGYKNVIAAGVKLNSDGEDCQLMMETSGHGALKENYFLDDGAYLAVKAIIEHVRRRNEGAGGISELLAGLQEPLESTEWRIRIQHPDFKEAGAKVLAHFYDLVLSGTYPDWRLEAVNHEGWRVSVDEGEGRKGWALLRQSLHDPLLVLNVESEVEGGAQTTAARVGAFLRSETQKGGPALNLGPLAALLPQAPPHGQHSTRVAGTMDRTQHLVIGTILDT</sequence>
<dbReference type="InterPro" id="IPR005844">
    <property type="entry name" value="A-D-PHexomutase_a/b/a-I"/>
</dbReference>
<evidence type="ECO:0000256" key="5">
    <source>
        <dbReference type="ARBA" id="ARBA00022526"/>
    </source>
</evidence>
<feature type="region of interest" description="Disordered" evidence="9">
    <location>
        <begin position="19"/>
        <end position="108"/>
    </location>
</feature>
<feature type="domain" description="Alpha-D-phosphohexomutase alpha/beta/alpha" evidence="12">
    <location>
        <begin position="345"/>
        <end position="429"/>
    </location>
</feature>
<feature type="transmembrane region" description="Helical" evidence="10">
    <location>
        <begin position="236"/>
        <end position="253"/>
    </location>
</feature>
<reference evidence="14 15" key="1">
    <citation type="journal article" date="2010" name="Science">
        <title>Genomic analysis of organismal complexity in the multicellular green alga Volvox carteri.</title>
        <authorList>
            <person name="Prochnik S.E."/>
            <person name="Umen J."/>
            <person name="Nedelcu A.M."/>
            <person name="Hallmann A."/>
            <person name="Miller S.M."/>
            <person name="Nishii I."/>
            <person name="Ferris P."/>
            <person name="Kuo A."/>
            <person name="Mitros T."/>
            <person name="Fritz-Laylin L.K."/>
            <person name="Hellsten U."/>
            <person name="Chapman J."/>
            <person name="Simakov O."/>
            <person name="Rensing S.A."/>
            <person name="Terry A."/>
            <person name="Pangilinan J."/>
            <person name="Kapitonov V."/>
            <person name="Jurka J."/>
            <person name="Salamov A."/>
            <person name="Shapiro H."/>
            <person name="Schmutz J."/>
            <person name="Grimwood J."/>
            <person name="Lindquist E."/>
            <person name="Lucas S."/>
            <person name="Grigoriev I.V."/>
            <person name="Schmitt R."/>
            <person name="Kirk D."/>
            <person name="Rokhsar D.S."/>
        </authorList>
    </citation>
    <scope>NUCLEOTIDE SEQUENCE [LARGE SCALE GENOMIC DNA]</scope>
    <source>
        <strain evidence="15">f. Nagariensis / Eve</strain>
    </source>
</reference>
<evidence type="ECO:0000259" key="11">
    <source>
        <dbReference type="Pfam" id="PF02878"/>
    </source>
</evidence>
<evidence type="ECO:0000256" key="3">
    <source>
        <dbReference type="ARBA" id="ARBA00010231"/>
    </source>
</evidence>
<proteinExistence type="inferred from homology"/>
<dbReference type="SUPFAM" id="SSF53738">
    <property type="entry name" value="Phosphoglucomutase, first 3 domains"/>
    <property type="match status" value="3"/>
</dbReference>
<dbReference type="PRINTS" id="PR00509">
    <property type="entry name" value="PGMPMM"/>
</dbReference>
<keyword evidence="10" id="KW-0472">Membrane</keyword>
<dbReference type="GO" id="GO:0006006">
    <property type="term" value="P:glucose metabolic process"/>
    <property type="evidence" value="ECO:0007669"/>
    <property type="project" value="UniProtKB-KW"/>
</dbReference>
<dbReference type="Pfam" id="PF02880">
    <property type="entry name" value="PGM_PMM_III"/>
    <property type="match status" value="1"/>
</dbReference>
<dbReference type="FunFam" id="3.40.120.10:FF:000010">
    <property type="entry name" value="phosphomannomutase/phosphoglucomutase isoform X1"/>
    <property type="match status" value="1"/>
</dbReference>
<dbReference type="eggNOG" id="KOG1220">
    <property type="taxonomic scope" value="Eukaryota"/>
</dbReference>
<evidence type="ECO:0000256" key="8">
    <source>
        <dbReference type="ARBA" id="ARBA00049409"/>
    </source>
</evidence>
<dbReference type="InParanoid" id="D8U4I5"/>
<feature type="compositionally biased region" description="Low complexity" evidence="9">
    <location>
        <begin position="85"/>
        <end position="108"/>
    </location>
</feature>
<dbReference type="STRING" id="3068.D8U4I5"/>
<dbReference type="AlphaFoldDB" id="D8U4I5"/>
<dbReference type="PANTHER" id="PTHR42946:SF1">
    <property type="entry name" value="PHOSPHOGLUCOMUTASE (ALPHA-D-GLUCOSE-1,6-BISPHOSPHATE-DEPENDENT)"/>
    <property type="match status" value="1"/>
</dbReference>
<comment type="similarity">
    <text evidence="3">Belongs to the phosphohexose mutase family.</text>
</comment>
<comment type="catalytic activity">
    <reaction evidence="8">
        <text>O-phospho-L-seryl-[protein] + alpha-D-glucose 1-phosphate = alpha-D-glucose 1,6-bisphosphate + L-seryl-[protein]</text>
        <dbReference type="Rhea" id="RHEA:68748"/>
        <dbReference type="Rhea" id="RHEA-COMP:9863"/>
        <dbReference type="Rhea" id="RHEA-COMP:11604"/>
        <dbReference type="ChEBI" id="CHEBI:29999"/>
        <dbReference type="ChEBI" id="CHEBI:58392"/>
        <dbReference type="ChEBI" id="CHEBI:58601"/>
        <dbReference type="ChEBI" id="CHEBI:83421"/>
    </reaction>
</comment>
<keyword evidence="5" id="KW-0119">Carbohydrate metabolism</keyword>
<dbReference type="EMBL" id="GL378357">
    <property type="protein sequence ID" value="EFJ45409.1"/>
    <property type="molecule type" value="Genomic_DNA"/>
</dbReference>
<evidence type="ECO:0000313" key="15">
    <source>
        <dbReference type="Proteomes" id="UP000001058"/>
    </source>
</evidence>